<organism evidence="4 5">
    <name type="scientific">Chlamydomonas incerta</name>
    <dbReference type="NCBI Taxonomy" id="51695"/>
    <lineage>
        <taxon>Eukaryota</taxon>
        <taxon>Viridiplantae</taxon>
        <taxon>Chlorophyta</taxon>
        <taxon>core chlorophytes</taxon>
        <taxon>Chlorophyceae</taxon>
        <taxon>CS clade</taxon>
        <taxon>Chlamydomonadales</taxon>
        <taxon>Chlamydomonadaceae</taxon>
        <taxon>Chlamydomonas</taxon>
    </lineage>
</organism>
<keyword evidence="1" id="KW-0472">Membrane</keyword>
<feature type="domain" description="FAS1" evidence="3">
    <location>
        <begin position="28"/>
        <end position="170"/>
    </location>
</feature>
<name>A0A835SMP4_CHLIN</name>
<dbReference type="Gene3D" id="2.30.180.10">
    <property type="entry name" value="FAS1 domain"/>
    <property type="match status" value="3"/>
</dbReference>
<dbReference type="PANTHER" id="PTHR10900:SF77">
    <property type="entry name" value="FI19380P1"/>
    <property type="match status" value="1"/>
</dbReference>
<dbReference type="GO" id="GO:0005615">
    <property type="term" value="C:extracellular space"/>
    <property type="evidence" value="ECO:0007669"/>
    <property type="project" value="TreeGrafter"/>
</dbReference>
<dbReference type="SUPFAM" id="SSF82153">
    <property type="entry name" value="FAS1 domain"/>
    <property type="match status" value="3"/>
</dbReference>
<reference evidence="4" key="1">
    <citation type="journal article" date="2020" name="bioRxiv">
        <title>Comparative genomics of Chlamydomonas.</title>
        <authorList>
            <person name="Craig R.J."/>
            <person name="Hasan A.R."/>
            <person name="Ness R.W."/>
            <person name="Keightley P.D."/>
        </authorList>
    </citation>
    <scope>NUCLEOTIDE SEQUENCE</scope>
    <source>
        <strain evidence="4">SAG 7.73</strain>
    </source>
</reference>
<gene>
    <name evidence="4" type="ORF">HXX76_012168</name>
</gene>
<keyword evidence="2" id="KW-0732">Signal</keyword>
<feature type="chain" id="PRO_5032824223" description="FAS1 domain-containing protein" evidence="2">
    <location>
        <begin position="30"/>
        <end position="504"/>
    </location>
</feature>
<feature type="domain" description="FAS1" evidence="3">
    <location>
        <begin position="174"/>
        <end position="318"/>
    </location>
</feature>
<protein>
    <recommendedName>
        <fullName evidence="3">FAS1 domain-containing protein</fullName>
    </recommendedName>
</protein>
<feature type="domain" description="FAS1" evidence="3">
    <location>
        <begin position="321"/>
        <end position="461"/>
    </location>
</feature>
<dbReference type="Pfam" id="PF02469">
    <property type="entry name" value="Fasciclin"/>
    <property type="match status" value="3"/>
</dbReference>
<comment type="caution">
    <text evidence="4">The sequence shown here is derived from an EMBL/GenBank/DDBJ whole genome shotgun (WGS) entry which is preliminary data.</text>
</comment>
<keyword evidence="1" id="KW-0812">Transmembrane</keyword>
<proteinExistence type="predicted"/>
<accession>A0A835SMP4</accession>
<dbReference type="AlphaFoldDB" id="A0A835SMP4"/>
<dbReference type="OrthoDB" id="544570at2759"/>
<dbReference type="InterPro" id="IPR036378">
    <property type="entry name" value="FAS1_dom_sf"/>
</dbReference>
<dbReference type="FunFam" id="2.30.180.10:FF:000057">
    <property type="entry name" value="Fasciclin-like protein"/>
    <property type="match status" value="1"/>
</dbReference>
<evidence type="ECO:0000313" key="5">
    <source>
        <dbReference type="Proteomes" id="UP000650467"/>
    </source>
</evidence>
<feature type="signal peptide" evidence="2">
    <location>
        <begin position="1"/>
        <end position="29"/>
    </location>
</feature>
<evidence type="ECO:0000313" key="4">
    <source>
        <dbReference type="EMBL" id="KAG2427847.1"/>
    </source>
</evidence>
<keyword evidence="1" id="KW-1133">Transmembrane helix</keyword>
<sequence>MARNMCARRPAAGLLLAACLLLAVAGSSAQSILQAIEAANLTLLAAGIRVSGLAATLNSTTGPNITLFAPTDAALLDMTASLGTDPTTLVGLGVAVQPIFTYHAIATPLLAANIPTGDTSLPTLNAGLNLTVSKAANGSVVVRSVGSDANVVRTDILASGSVVHVVDRVLIPFYTTVASAAMRNPQLSSLLSAVSSAGLATTLNNPNLTVTVFAPVNAAFTAGVTASIQAVNASLADVLTYHVLPARVPAAAVPTVATAVSTLNSMANLTVIRNNGSVTVTPLGATPATVIAANIPIGLNLPTSAEPRSYVHLVNAVLLPFYTTVANAAERAGLSTLLAAVQADGSLLASVTDPTFKGTVLAPSNDAFARALADLKINATTLLADKNNLRKILQAHVITSAAVRSSQLTDKQVVTTVGGANITVSKNGTAVTFTAGKSSAKVVLADVAAGPAIVHVIDYVLIPADVNLTTTGGGGGAAGMASPSVLTLLSSALAFLALFAFGRN</sequence>
<evidence type="ECO:0000259" key="3">
    <source>
        <dbReference type="PROSITE" id="PS50213"/>
    </source>
</evidence>
<dbReference type="FunFam" id="2.30.180.10:FF:000047">
    <property type="entry name" value="Fasciclin-like protein"/>
    <property type="match status" value="1"/>
</dbReference>
<dbReference type="EMBL" id="JAEHOC010000038">
    <property type="protein sequence ID" value="KAG2427847.1"/>
    <property type="molecule type" value="Genomic_DNA"/>
</dbReference>
<feature type="transmembrane region" description="Helical" evidence="1">
    <location>
        <begin position="480"/>
        <end position="501"/>
    </location>
</feature>
<dbReference type="InterPro" id="IPR000782">
    <property type="entry name" value="FAS1_domain"/>
</dbReference>
<evidence type="ECO:0000256" key="1">
    <source>
        <dbReference type="SAM" id="Phobius"/>
    </source>
</evidence>
<dbReference type="Proteomes" id="UP000650467">
    <property type="component" value="Unassembled WGS sequence"/>
</dbReference>
<keyword evidence="5" id="KW-1185">Reference proteome</keyword>
<dbReference type="InterPro" id="IPR050904">
    <property type="entry name" value="Adhesion/Biosynth-related"/>
</dbReference>
<dbReference type="SMART" id="SM00554">
    <property type="entry name" value="FAS1"/>
    <property type="match status" value="3"/>
</dbReference>
<evidence type="ECO:0000256" key="2">
    <source>
        <dbReference type="SAM" id="SignalP"/>
    </source>
</evidence>
<dbReference type="PANTHER" id="PTHR10900">
    <property type="entry name" value="PERIOSTIN-RELATED"/>
    <property type="match status" value="1"/>
</dbReference>
<dbReference type="PROSITE" id="PS50213">
    <property type="entry name" value="FAS1"/>
    <property type="match status" value="3"/>
</dbReference>